<evidence type="ECO:0000256" key="1">
    <source>
        <dbReference type="SAM" id="MobiDB-lite"/>
    </source>
</evidence>
<dbReference type="EMBL" id="CAJJDN010000029">
    <property type="protein sequence ID" value="CAD8072510.1"/>
    <property type="molecule type" value="Genomic_DNA"/>
</dbReference>
<evidence type="ECO:0000313" key="2">
    <source>
        <dbReference type="EMBL" id="CAD8072510.1"/>
    </source>
</evidence>
<evidence type="ECO:0000313" key="3">
    <source>
        <dbReference type="Proteomes" id="UP000692954"/>
    </source>
</evidence>
<proteinExistence type="predicted"/>
<feature type="compositionally biased region" description="Polar residues" evidence="1">
    <location>
        <begin position="136"/>
        <end position="156"/>
    </location>
</feature>
<name>A0A8S1LWT7_9CILI</name>
<dbReference type="Proteomes" id="UP000692954">
    <property type="component" value="Unassembled WGS sequence"/>
</dbReference>
<sequence length="467" mass="54798">MSYLSICKIEQLVEKYIIVQSSLEDLMQNCHRIISDHHIQMLMPLNAYYESKSLIQELMKSFYLLLPEQDFIIEDTEPKIPIKDNLVSAIKVEVLPEPQQQFITSVTKFRNLSHKSSMKSSVKSLRKSSINKQDRQQQTQQGSLHITFSPIPLQNEQQDEDEDRFYRGVYEMKKKQQEQIRINKHVSEQQKVQLQQQLLELKRKCKNGVLTFDNDGSVILTKQKVLSNELQVHPDTRIFALNLKNQGQKLNLQTQVTNIVNSSIQRKQRLAKIVNNTKSEIRMETEPIRVSKSFNRINNQDLRSKSFLKQLLNDQSLKLTKKDFSQLVGLQNNIGDVLHQKILRLTQVEQKRAQYIQQQHSRSITPLINEEYKEDEKPIILSNKKQGKIKLNDLRLMDSISNDTPEIYFQNINESYNTKQNHNSKQIKQDLPFLQMKIKQSKYAILKEKTLQKINPSVKLRSYTTHE</sequence>
<protein>
    <submittedName>
        <fullName evidence="2">Uncharacterized protein</fullName>
    </submittedName>
</protein>
<keyword evidence="3" id="KW-1185">Reference proteome</keyword>
<organism evidence="2 3">
    <name type="scientific">Paramecium sonneborni</name>
    <dbReference type="NCBI Taxonomy" id="65129"/>
    <lineage>
        <taxon>Eukaryota</taxon>
        <taxon>Sar</taxon>
        <taxon>Alveolata</taxon>
        <taxon>Ciliophora</taxon>
        <taxon>Intramacronucleata</taxon>
        <taxon>Oligohymenophorea</taxon>
        <taxon>Peniculida</taxon>
        <taxon>Parameciidae</taxon>
        <taxon>Paramecium</taxon>
    </lineage>
</organism>
<comment type="caution">
    <text evidence="2">The sequence shown here is derived from an EMBL/GenBank/DDBJ whole genome shotgun (WGS) entry which is preliminary data.</text>
</comment>
<reference evidence="2" key="1">
    <citation type="submission" date="2021-01" db="EMBL/GenBank/DDBJ databases">
        <authorList>
            <consortium name="Genoscope - CEA"/>
            <person name="William W."/>
        </authorList>
    </citation>
    <scope>NUCLEOTIDE SEQUENCE</scope>
</reference>
<feature type="region of interest" description="Disordered" evidence="1">
    <location>
        <begin position="115"/>
        <end position="159"/>
    </location>
</feature>
<gene>
    <name evidence="2" type="ORF">PSON_ATCC_30995.1.T0290201</name>
</gene>
<dbReference type="OrthoDB" id="303101at2759"/>
<accession>A0A8S1LWT7</accession>
<dbReference type="AlphaFoldDB" id="A0A8S1LWT7"/>